<gene>
    <name evidence="7" type="ORF">ROHU_026758</name>
</gene>
<evidence type="ECO:0000256" key="1">
    <source>
        <dbReference type="ARBA" id="ARBA00004370"/>
    </source>
</evidence>
<accession>A0A498MBR5</accession>
<dbReference type="Proteomes" id="UP000290572">
    <property type="component" value="Unassembled WGS sequence"/>
</dbReference>
<keyword evidence="2" id="KW-0732">Signal</keyword>
<keyword evidence="8" id="KW-1185">Reference proteome</keyword>
<dbReference type="PANTHER" id="PTHR12080:SF56">
    <property type="entry name" value="NATURAL KILLER CELL RECEPTOR 2B4"/>
    <property type="match status" value="1"/>
</dbReference>
<reference evidence="7 8" key="1">
    <citation type="submission" date="2018-03" db="EMBL/GenBank/DDBJ databases">
        <title>Draft genome sequence of Rohu Carp (Labeo rohita).</title>
        <authorList>
            <person name="Das P."/>
            <person name="Kushwaha B."/>
            <person name="Joshi C.G."/>
            <person name="Kumar D."/>
            <person name="Nagpure N.S."/>
            <person name="Sahoo L."/>
            <person name="Das S.P."/>
            <person name="Bit A."/>
            <person name="Patnaik S."/>
            <person name="Meher P.K."/>
            <person name="Jayasankar P."/>
            <person name="Koringa P.G."/>
            <person name="Patel N.V."/>
            <person name="Hinsu A.T."/>
            <person name="Kumar R."/>
            <person name="Pandey M."/>
            <person name="Agarwal S."/>
            <person name="Srivastava S."/>
            <person name="Singh M."/>
            <person name="Iquebal M.A."/>
            <person name="Jaiswal S."/>
            <person name="Angadi U.B."/>
            <person name="Kumar N."/>
            <person name="Raza M."/>
            <person name="Shah T.M."/>
            <person name="Rai A."/>
            <person name="Jena J.K."/>
        </authorList>
    </citation>
    <scope>NUCLEOTIDE SEQUENCE [LARGE SCALE GENOMIC DNA]</scope>
    <source>
        <strain evidence="7">DASCIFA01</strain>
        <tissue evidence="7">Testis</tissue>
    </source>
</reference>
<evidence type="ECO:0000256" key="2">
    <source>
        <dbReference type="ARBA" id="ARBA00022729"/>
    </source>
</evidence>
<proteinExistence type="predicted"/>
<feature type="region of interest" description="Disordered" evidence="5">
    <location>
        <begin position="575"/>
        <end position="638"/>
    </location>
</feature>
<keyword evidence="4" id="KW-0325">Glycoprotein</keyword>
<dbReference type="PANTHER" id="PTHR12080">
    <property type="entry name" value="SIGNALING LYMPHOCYTIC ACTIVATION MOLECULE"/>
    <property type="match status" value="1"/>
</dbReference>
<dbReference type="SUPFAM" id="SSF48726">
    <property type="entry name" value="Immunoglobulin"/>
    <property type="match status" value="1"/>
</dbReference>
<dbReference type="InterPro" id="IPR015631">
    <property type="entry name" value="CD2/SLAM_rcpt"/>
</dbReference>
<organism evidence="7 8">
    <name type="scientific">Labeo rohita</name>
    <name type="common">Indian major carp</name>
    <name type="synonym">Cyprinus rohita</name>
    <dbReference type="NCBI Taxonomy" id="84645"/>
    <lineage>
        <taxon>Eukaryota</taxon>
        <taxon>Metazoa</taxon>
        <taxon>Chordata</taxon>
        <taxon>Craniata</taxon>
        <taxon>Vertebrata</taxon>
        <taxon>Euteleostomi</taxon>
        <taxon>Actinopterygii</taxon>
        <taxon>Neopterygii</taxon>
        <taxon>Teleostei</taxon>
        <taxon>Ostariophysi</taxon>
        <taxon>Cypriniformes</taxon>
        <taxon>Cyprinidae</taxon>
        <taxon>Labeoninae</taxon>
        <taxon>Labeonini</taxon>
        <taxon>Labeo</taxon>
    </lineage>
</organism>
<feature type="domain" description="Immunoglobulin V-set" evidence="6">
    <location>
        <begin position="211"/>
        <end position="292"/>
    </location>
</feature>
<evidence type="ECO:0000256" key="3">
    <source>
        <dbReference type="ARBA" id="ARBA00023136"/>
    </source>
</evidence>
<sequence>MQKTDSGLYTATTAAESDNNIVTYRVSVIDAVEAPVLTVNSNWISGNFCTVNFTCRAHGLMINSSYQNNTCSPEKVTSHENYTLILYCGEELIICNHSNPVSWKEDTKNITQLCVNKDTVEAPVLTVNSNQSSSDSCTVNFTCRAHELKINSSYQNNRCSKEEVTSQINTLMLYCIEESIICNHSNPVSWKQDRINILQLCDHKGSSAESPVLFVKTGASVELDIQTKEQLEFDILSWMDNKSDSIVRYNSEYKSEKRHDSYKDRVDFNAKTYSLTLKNMQKTDSGLYTARITGLKNKDLVIYRISVIDAVEAPVLTVNSNQSNSDSCTVNFTCRAHDLMINSRYQNNKCTPENVTSDAVDAPVLTLTSDLSSSDPCNFTCNGSNIIISFTYNSSCSPEEVTSDIYTLRLGCSDDFIMCNYSNPVSWKTDTKKVNELCPVNKDAVDAPVLTLTSNLSSSDPCNFTCNGSNIIISFTYNSSCSPEEVTSDIYTLRLGCSDDFIMCNYSNPVSWNSDTKKVNELCPVNKGTQKNEQTIYAEVDENIKTLKSLEKSENPQTVYDTAKDPGQIDVTIHTTPNDEPVNQSSSLTEKSKSDAPVTVYSVIQQQPKPPKTKTDQTIYAEVNKPSAKYESAHPQSE</sequence>
<feature type="compositionally biased region" description="Polar residues" evidence="5">
    <location>
        <begin position="575"/>
        <end position="589"/>
    </location>
</feature>
<evidence type="ECO:0000313" key="8">
    <source>
        <dbReference type="Proteomes" id="UP000290572"/>
    </source>
</evidence>
<evidence type="ECO:0000313" key="7">
    <source>
        <dbReference type="EMBL" id="RXN17690.1"/>
    </source>
</evidence>
<dbReference type="AlphaFoldDB" id="A0A498MBR5"/>
<dbReference type="InterPro" id="IPR013106">
    <property type="entry name" value="Ig_V-set"/>
</dbReference>
<dbReference type="InterPro" id="IPR013783">
    <property type="entry name" value="Ig-like_fold"/>
</dbReference>
<dbReference type="GO" id="GO:0016020">
    <property type="term" value="C:membrane"/>
    <property type="evidence" value="ECO:0007669"/>
    <property type="project" value="UniProtKB-SubCell"/>
</dbReference>
<dbReference type="EMBL" id="QBIY01012740">
    <property type="protein sequence ID" value="RXN17690.1"/>
    <property type="molecule type" value="Genomic_DNA"/>
</dbReference>
<protein>
    <submittedName>
        <fullName evidence="7">CD48 antigen-like protein</fullName>
    </submittedName>
</protein>
<dbReference type="Pfam" id="PF07686">
    <property type="entry name" value="V-set"/>
    <property type="match status" value="1"/>
</dbReference>
<name>A0A498MBR5_LABRO</name>
<keyword evidence="3" id="KW-0472">Membrane</keyword>
<evidence type="ECO:0000256" key="4">
    <source>
        <dbReference type="ARBA" id="ARBA00023180"/>
    </source>
</evidence>
<comment type="caution">
    <text evidence="7">The sequence shown here is derived from an EMBL/GenBank/DDBJ whole genome shotgun (WGS) entry which is preliminary data.</text>
</comment>
<dbReference type="InterPro" id="IPR036179">
    <property type="entry name" value="Ig-like_dom_sf"/>
</dbReference>
<dbReference type="STRING" id="84645.A0A498MBR5"/>
<dbReference type="Gene3D" id="2.60.40.10">
    <property type="entry name" value="Immunoglobulins"/>
    <property type="match status" value="1"/>
</dbReference>
<evidence type="ECO:0000259" key="6">
    <source>
        <dbReference type="Pfam" id="PF07686"/>
    </source>
</evidence>
<comment type="subcellular location">
    <subcellularLocation>
        <location evidence="1">Membrane</location>
    </subcellularLocation>
</comment>
<evidence type="ECO:0000256" key="5">
    <source>
        <dbReference type="SAM" id="MobiDB-lite"/>
    </source>
</evidence>